<evidence type="ECO:0000313" key="2">
    <source>
        <dbReference type="Proteomes" id="UP000176420"/>
    </source>
</evidence>
<dbReference type="InterPro" id="IPR016195">
    <property type="entry name" value="Pol/histidinol_Pase-like"/>
</dbReference>
<dbReference type="PANTHER" id="PTHR40084">
    <property type="entry name" value="PHOSPHOHYDROLASE, PHP FAMILY"/>
    <property type="match status" value="1"/>
</dbReference>
<dbReference type="EMBL" id="MHKI01000007">
    <property type="protein sequence ID" value="OGY87578.1"/>
    <property type="molecule type" value="Genomic_DNA"/>
</dbReference>
<dbReference type="PANTHER" id="PTHR40084:SF1">
    <property type="entry name" value="PHOSPHOTRANSFERASE"/>
    <property type="match status" value="1"/>
</dbReference>
<reference evidence="1 2" key="1">
    <citation type="journal article" date="2016" name="Nat. Commun.">
        <title>Thousands of microbial genomes shed light on interconnected biogeochemical processes in an aquifer system.</title>
        <authorList>
            <person name="Anantharaman K."/>
            <person name="Brown C.T."/>
            <person name="Hug L.A."/>
            <person name="Sharon I."/>
            <person name="Castelle C.J."/>
            <person name="Probst A.J."/>
            <person name="Thomas B.C."/>
            <person name="Singh A."/>
            <person name="Wilkins M.J."/>
            <person name="Karaoz U."/>
            <person name="Brodie E.L."/>
            <person name="Williams K.H."/>
            <person name="Hubbard S.S."/>
            <person name="Banfield J.F."/>
        </authorList>
    </citation>
    <scope>NUCLEOTIDE SEQUENCE [LARGE SCALE GENOMIC DNA]</scope>
</reference>
<dbReference type="Proteomes" id="UP000176420">
    <property type="component" value="Unassembled WGS sequence"/>
</dbReference>
<evidence type="ECO:0008006" key="3">
    <source>
        <dbReference type="Google" id="ProtNLM"/>
    </source>
</evidence>
<proteinExistence type="predicted"/>
<dbReference type="Pfam" id="PF13263">
    <property type="entry name" value="PHP_C"/>
    <property type="match status" value="1"/>
</dbReference>
<accession>A0A1G2BEB8</accession>
<dbReference type="SUPFAM" id="SSF89550">
    <property type="entry name" value="PHP domain-like"/>
    <property type="match status" value="1"/>
</dbReference>
<dbReference type="Gene3D" id="3.20.20.140">
    <property type="entry name" value="Metal-dependent hydrolases"/>
    <property type="match status" value="1"/>
</dbReference>
<name>A0A1G2BEB8_9BACT</name>
<comment type="caution">
    <text evidence="1">The sequence shown here is derived from an EMBL/GenBank/DDBJ whole genome shotgun (WGS) entry which is preliminary data.</text>
</comment>
<evidence type="ECO:0000313" key="1">
    <source>
        <dbReference type="EMBL" id="OGY87578.1"/>
    </source>
</evidence>
<gene>
    <name evidence="1" type="ORF">A2319_03160</name>
</gene>
<protein>
    <recommendedName>
        <fullName evidence="3">DNA helicase UvrD</fullName>
    </recommendedName>
</protein>
<dbReference type="AlphaFoldDB" id="A0A1G2BEB8"/>
<dbReference type="CDD" id="cd19067">
    <property type="entry name" value="PfuEndoQ-like"/>
    <property type="match status" value="1"/>
</dbReference>
<organism evidence="1 2">
    <name type="scientific">Candidatus Kerfeldbacteria bacterium RIFOXYB2_FULL_38_14</name>
    <dbReference type="NCBI Taxonomy" id="1798547"/>
    <lineage>
        <taxon>Bacteria</taxon>
        <taxon>Candidatus Kerfeldiibacteriota</taxon>
    </lineage>
</organism>
<sequence>MKTIIDLHLHSHYSRATSHQLNIEGIAKFAAIKGVDIIATGDLVHPAWLKEIEEKLQEDGSGFLQLKDHSFKTQFALFGEISNIYKKNGKARRIHTVFGVSSLLAAKKISKKLASLGYNITHDGRPIIGADVVETAKIFLSIDPKTIIIPGHIWTPWFALFGSKSGFDTTAECFGEMSKYVYAIETGLSSDPAMNWRVSDLNNKTILSNSDAHSAEKIGREANVFNLPTRTYSALYGAIKENKNLEYTIEFYPEEGKYHLDGHRDCGVRFTPQETRKHHGICPKCGLPVVVGVMNRVEELADQTAKASKRKKIPFKSIVPLPEIIAECFAVKNIRSKKVQAEFFKLIEKIGNEFYILLEATEEELKKTAEPIVAEAIMRVRAGKLHIDPGYDGVFGTIKVFTEKERKKFQPQQQGLF</sequence>